<proteinExistence type="predicted"/>
<dbReference type="InterPro" id="IPR013425">
    <property type="entry name" value="Autotrns_rpt"/>
</dbReference>
<dbReference type="InterPro" id="IPR011050">
    <property type="entry name" value="Pectin_lyase_fold/virulence"/>
</dbReference>
<dbReference type="SMART" id="SM00869">
    <property type="entry name" value="Autotransporter"/>
    <property type="match status" value="1"/>
</dbReference>
<feature type="region of interest" description="Disordered" evidence="2">
    <location>
        <begin position="256"/>
        <end position="281"/>
    </location>
</feature>
<evidence type="ECO:0000256" key="2">
    <source>
        <dbReference type="SAM" id="MobiDB-lite"/>
    </source>
</evidence>
<dbReference type="Proteomes" id="UP001254257">
    <property type="component" value="Unassembled WGS sequence"/>
</dbReference>
<dbReference type="Gene3D" id="2.160.20.20">
    <property type="match status" value="1"/>
</dbReference>
<evidence type="ECO:0000313" key="4">
    <source>
        <dbReference type="EMBL" id="MDU0343305.1"/>
    </source>
</evidence>
<dbReference type="InterPro" id="IPR006315">
    <property type="entry name" value="OM_autotransptr_brl_dom"/>
</dbReference>
<evidence type="ECO:0000259" key="3">
    <source>
        <dbReference type="PROSITE" id="PS51208"/>
    </source>
</evidence>
<dbReference type="NCBIfam" id="TIGR02601">
    <property type="entry name" value="autotrns_rpt"/>
    <property type="match status" value="2"/>
</dbReference>
<dbReference type="InterPro" id="IPR005546">
    <property type="entry name" value="Autotransporte_beta"/>
</dbReference>
<evidence type="ECO:0000313" key="5">
    <source>
        <dbReference type="Proteomes" id="UP001254257"/>
    </source>
</evidence>
<keyword evidence="5" id="KW-1185">Reference proteome</keyword>
<protein>
    <submittedName>
        <fullName evidence="4">Autotransporter domain-containing protein</fullName>
    </submittedName>
</protein>
<feature type="domain" description="Autotransporter" evidence="3">
    <location>
        <begin position="815"/>
        <end position="1091"/>
    </location>
</feature>
<dbReference type="EMBL" id="JAWDID010000065">
    <property type="protein sequence ID" value="MDU0343305.1"/>
    <property type="molecule type" value="Genomic_DNA"/>
</dbReference>
<dbReference type="InterPro" id="IPR012332">
    <property type="entry name" value="Autotransporter_pectin_lyase_C"/>
</dbReference>
<dbReference type="InterPro" id="IPR036709">
    <property type="entry name" value="Autotransporte_beta_dom_sf"/>
</dbReference>
<feature type="region of interest" description="Disordered" evidence="2">
    <location>
        <begin position="1"/>
        <end position="22"/>
    </location>
</feature>
<dbReference type="SUPFAM" id="SSF51126">
    <property type="entry name" value="Pectin lyase-like"/>
    <property type="match status" value="1"/>
</dbReference>
<organism evidence="4 5">
    <name type="scientific">Bosea rubneri</name>
    <dbReference type="NCBI Taxonomy" id="3075434"/>
    <lineage>
        <taxon>Bacteria</taxon>
        <taxon>Pseudomonadati</taxon>
        <taxon>Pseudomonadota</taxon>
        <taxon>Alphaproteobacteria</taxon>
        <taxon>Hyphomicrobiales</taxon>
        <taxon>Boseaceae</taxon>
        <taxon>Bosea</taxon>
    </lineage>
</organism>
<name>A0ABU3SFZ8_9HYPH</name>
<gene>
    <name evidence="4" type="ORF">RKE40_25745</name>
</gene>
<sequence>MRCSLQNASASTGPASASDGESSSACVGPACGRLRQALLSSSALLALLAGPAVATEYFVRNDASLRSAISSAKHGDTITFTEGITLESNLPIIRQDVLINGQGNTLSGNHQYRGLFVESASIGLKDLRIEHALAQGGHGGAGNGGGGGGGGAGMGGALFIASDAQVLATNVYMTANRAFGGEGGIPYSASGLGSAGGGGGYLPANANGEDGSGSYSGYGRAGGGDGYVTLRGGNGSFGGGGGGSYRNTGGNGGYGGGAGAGRDGSPGQPGWGGGKGNPWDGLGGGFPDYQGGYGASMGGAIFVQSGGKLTVAGNGNISGNNVDSTRAFDGFGESLFLHGSGTLTFMPGAGETQTVGGILDEGGPQNGFAEGDRLAGSWTLVKKGPGTLVIAGTGTAVFGIVPVYFGGAHSGGTIIEDGIVRVKSFLDGNIVNNGRLYFENPDLNGMTFWSARGDISGTGAVIIDMPGKPGTITFGGTNTYTGGTKIYNGTLRGNTRSLQGTIQNEDNLVFAQDFDGTFAGRMFGPGKLVKDGAGRVSLTGSNSVGGGTTIRGGTLAVNGPLTSNVIIESKGTLAGAGNVVGNIDNRGGTIAPGNSIGQITVNGNLTLTAGTLEMEINPDGRSDRISVVGAGNRLQINAGTLAIVPEAGVYTPGTRYTLITNEDGGEVRFDAVTGGPGFLKPALSIDRHNLHVSLILPANAFSPAAWTYNQKAVAAELDAIAATGNLGGLVTAAANVSVAQGGQAFAALSGEVHASTGTVSYDQARQVQTSILSRLREPAPGVSTLPALAQGDYGAGYAADLPGRSPRPAEIAVAQTPRNHALWGEGFGSWGRIGTDGNAAGLKTSTGGFVLGADTPVGDAFRIGLAGGFARSSFDVTGRLSSGTNESIFGAIYGSGQWGPVSLRLGAAYAWHDIDTSRTVLLPGLSDRLTASYDGSTLQAFGELGYRSGLGRTTLEPFLGASIMRLHSNAFRERGGIAALGGASQDQDLATTTLGLRAEMQLFADLPLTLKGMIGWQHAYGDVRPERLMAFAGGTSAFAVAGLPIDRNALVAEAKLDWQASADLNLGIAYRGQIGSRAQNHAITGNLTWRFATH</sequence>
<dbReference type="Pfam" id="PF03797">
    <property type="entry name" value="Autotransporter"/>
    <property type="match status" value="1"/>
</dbReference>
<dbReference type="SUPFAM" id="SSF103515">
    <property type="entry name" value="Autotransporter"/>
    <property type="match status" value="1"/>
</dbReference>
<dbReference type="Pfam" id="PF12951">
    <property type="entry name" value="PATR"/>
    <property type="match status" value="3"/>
</dbReference>
<dbReference type="NCBIfam" id="TIGR01414">
    <property type="entry name" value="autotrans_barl"/>
    <property type="match status" value="1"/>
</dbReference>
<dbReference type="RefSeq" id="WP_316021038.1">
    <property type="nucleotide sequence ID" value="NZ_JAWDID010000065.1"/>
</dbReference>
<dbReference type="PROSITE" id="PS51208">
    <property type="entry name" value="AUTOTRANSPORTER"/>
    <property type="match status" value="1"/>
</dbReference>
<accession>A0ABU3SFZ8</accession>
<evidence type="ECO:0000256" key="1">
    <source>
        <dbReference type="ARBA" id="ARBA00022729"/>
    </source>
</evidence>
<dbReference type="Gene3D" id="2.40.128.130">
    <property type="entry name" value="Autotransporter beta-domain"/>
    <property type="match status" value="1"/>
</dbReference>
<keyword evidence="1" id="KW-0732">Signal</keyword>
<reference evidence="4 5" key="1">
    <citation type="submission" date="2023-09" db="EMBL/GenBank/DDBJ databases">
        <title>Whole genome shotgun sequencing (WGS) of Bosea sp. ZW T0_25, isolated from stored onions (Allium cepa).</title>
        <authorList>
            <person name="Stoll D.A."/>
            <person name="Huch M."/>
        </authorList>
    </citation>
    <scope>NUCLEOTIDE SEQUENCE [LARGE SCALE GENOMIC DNA]</scope>
    <source>
        <strain evidence="4 5">ZW T0_25</strain>
    </source>
</reference>
<comment type="caution">
    <text evidence="4">The sequence shown here is derived from an EMBL/GenBank/DDBJ whole genome shotgun (WGS) entry which is preliminary data.</text>
</comment>